<evidence type="ECO:0000313" key="4">
    <source>
        <dbReference type="Proteomes" id="UP000249354"/>
    </source>
</evidence>
<sequence length="289" mass="32370">MQSPWQLDFYRRPLQDDHGKPLWELLICDQAMNFTYAAFCPQAEASAVWVRSQLQIAQAKAGGCPPYISIFRPQSVSLAEVACRELPVEVRPERDVPTLKQWLRSRAAWYTNLPNHTREPYNPLAIDRPAPVPMSDYLMGDRWQFAAVGADELARLEHEPIPIRQIPENLSPVALGLPSTALIPGVIIDGGRQSMALARWLQAENPVMLQYIAGKPDGLLLESGLCDRWIMATFEDDEVAGAARTFSERKLAAKGLHFLLLRPDDSGMTYTGFWLLQATDGKQIRAMTG</sequence>
<evidence type="ECO:0008006" key="5">
    <source>
        <dbReference type="Google" id="ProtNLM"/>
    </source>
</evidence>
<comment type="caution">
    <text evidence="3">The sequence shown here is derived from an EMBL/GenBank/DDBJ whole genome shotgun (WGS) entry which is preliminary data.</text>
</comment>
<reference evidence="3 4" key="2">
    <citation type="submission" date="2018-06" db="EMBL/GenBank/DDBJ databases">
        <title>Metagenomic assembly of (sub)arctic Cyanobacteria and their associated microbiome from non-axenic cultures.</title>
        <authorList>
            <person name="Baurain D."/>
        </authorList>
    </citation>
    <scope>NUCLEOTIDE SEQUENCE [LARGE SCALE GENOMIC DNA]</scope>
    <source>
        <strain evidence="3">ULC129bin1</strain>
    </source>
</reference>
<evidence type="ECO:0000313" key="3">
    <source>
        <dbReference type="EMBL" id="PZO17361.1"/>
    </source>
</evidence>
<dbReference type="PANTHER" id="PTHR34556">
    <property type="match status" value="1"/>
</dbReference>
<feature type="domain" description="RNA-binding protein Tab2/Atab2 C-terminal" evidence="2">
    <location>
        <begin position="122"/>
        <end position="277"/>
    </location>
</feature>
<proteinExistence type="predicted"/>
<gene>
    <name evidence="3" type="ORF">DCF25_11245</name>
</gene>
<evidence type="ECO:0000259" key="2">
    <source>
        <dbReference type="Pfam" id="PF20429"/>
    </source>
</evidence>
<dbReference type="GO" id="GO:0003723">
    <property type="term" value="F:RNA binding"/>
    <property type="evidence" value="ECO:0007669"/>
    <property type="project" value="InterPro"/>
</dbReference>
<dbReference type="InterPro" id="IPR046760">
    <property type="entry name" value="Tab2-like_N"/>
</dbReference>
<organism evidence="3 4">
    <name type="scientific">Leptolyngbya foveolarum</name>
    <dbReference type="NCBI Taxonomy" id="47253"/>
    <lineage>
        <taxon>Bacteria</taxon>
        <taxon>Bacillati</taxon>
        <taxon>Cyanobacteriota</taxon>
        <taxon>Cyanophyceae</taxon>
        <taxon>Leptolyngbyales</taxon>
        <taxon>Leptolyngbyaceae</taxon>
        <taxon>Leptolyngbya group</taxon>
        <taxon>Leptolyngbya</taxon>
    </lineage>
</organism>
<dbReference type="AlphaFoldDB" id="A0A2W4VYG0"/>
<name>A0A2W4VYG0_9CYAN</name>
<dbReference type="Proteomes" id="UP000249354">
    <property type="component" value="Unassembled WGS sequence"/>
</dbReference>
<dbReference type="Pfam" id="PF20429">
    <property type="entry name" value="Tab2-like_C"/>
    <property type="match status" value="1"/>
</dbReference>
<reference evidence="4" key="1">
    <citation type="submission" date="2018-04" db="EMBL/GenBank/DDBJ databases">
        <authorList>
            <person name="Cornet L."/>
        </authorList>
    </citation>
    <scope>NUCLEOTIDE SEQUENCE [LARGE SCALE GENOMIC DNA]</scope>
</reference>
<feature type="domain" description="RNA-binding protein Tab2-like N-terminal" evidence="1">
    <location>
        <begin position="5"/>
        <end position="106"/>
    </location>
</feature>
<protein>
    <recommendedName>
        <fullName evidence="5">DUF1092 domain-containing protein</fullName>
    </recommendedName>
</protein>
<dbReference type="EMBL" id="QBMC01000068">
    <property type="protein sequence ID" value="PZO17361.1"/>
    <property type="molecule type" value="Genomic_DNA"/>
</dbReference>
<evidence type="ECO:0000259" key="1">
    <source>
        <dbReference type="Pfam" id="PF06485"/>
    </source>
</evidence>
<dbReference type="Pfam" id="PF06485">
    <property type="entry name" value="Tab2-like_N"/>
    <property type="match status" value="1"/>
</dbReference>
<accession>A0A2W4VYG0</accession>
<dbReference type="PANTHER" id="PTHR34556:SF2">
    <property type="entry name" value="PROTEIN TAB2 HOMOLOG, CHLOROPLASTIC"/>
    <property type="match status" value="1"/>
</dbReference>
<dbReference type="InterPro" id="IPR046761">
    <property type="entry name" value="Tab2-like_C"/>
</dbReference>
<dbReference type="InterPro" id="IPR009472">
    <property type="entry name" value="Tab2-like"/>
</dbReference>